<protein>
    <submittedName>
        <fullName evidence="9">CCA tRNA nucleotidyltransferase</fullName>
    </submittedName>
</protein>
<proteinExistence type="inferred from homology"/>
<dbReference type="SUPFAM" id="SSF81891">
    <property type="entry name" value="Poly A polymerase C-terminal region-like"/>
    <property type="match status" value="1"/>
</dbReference>
<dbReference type="PANTHER" id="PTHR46173:SF1">
    <property type="entry name" value="CCA TRNA NUCLEOTIDYLTRANSFERASE 1, MITOCHONDRIAL"/>
    <property type="match status" value="1"/>
</dbReference>
<evidence type="ECO:0000256" key="3">
    <source>
        <dbReference type="ARBA" id="ARBA00022694"/>
    </source>
</evidence>
<dbReference type="InterPro" id="IPR050264">
    <property type="entry name" value="Bact_CCA-adding_enz_type3_sf"/>
</dbReference>
<dbReference type="GO" id="GO:0000049">
    <property type="term" value="F:tRNA binding"/>
    <property type="evidence" value="ECO:0007669"/>
    <property type="project" value="TreeGrafter"/>
</dbReference>
<evidence type="ECO:0000256" key="4">
    <source>
        <dbReference type="ARBA" id="ARBA00022695"/>
    </source>
</evidence>
<evidence type="ECO:0000259" key="8">
    <source>
        <dbReference type="Pfam" id="PF01743"/>
    </source>
</evidence>
<evidence type="ECO:0000256" key="7">
    <source>
        <dbReference type="RuleBase" id="RU003953"/>
    </source>
</evidence>
<comment type="cofactor">
    <cofactor evidence="1">
        <name>Mg(2+)</name>
        <dbReference type="ChEBI" id="CHEBI:18420"/>
    </cofactor>
</comment>
<dbReference type="SUPFAM" id="SSF81301">
    <property type="entry name" value="Nucleotidyltransferase"/>
    <property type="match status" value="1"/>
</dbReference>
<evidence type="ECO:0000256" key="2">
    <source>
        <dbReference type="ARBA" id="ARBA00022679"/>
    </source>
</evidence>
<dbReference type="Pfam" id="PF01743">
    <property type="entry name" value="PolyA_pol"/>
    <property type="match status" value="1"/>
</dbReference>
<dbReference type="InterPro" id="IPR002646">
    <property type="entry name" value="PolA_pol_head_dom"/>
</dbReference>
<keyword evidence="10" id="KW-1185">Reference proteome</keyword>
<dbReference type="AlphaFoldDB" id="A0AA41UC02"/>
<accession>A0AA41UC02</accession>
<feature type="domain" description="Poly A polymerase head" evidence="8">
    <location>
        <begin position="37"/>
        <end position="159"/>
    </location>
</feature>
<comment type="similarity">
    <text evidence="7">Belongs to the tRNA nucleotidyltransferase/poly(A) polymerase family.</text>
</comment>
<evidence type="ECO:0000313" key="9">
    <source>
        <dbReference type="EMBL" id="MCI0128068.1"/>
    </source>
</evidence>
<keyword evidence="2 7" id="KW-0808">Transferase</keyword>
<evidence type="ECO:0000256" key="5">
    <source>
        <dbReference type="ARBA" id="ARBA00022723"/>
    </source>
</evidence>
<dbReference type="EMBL" id="JALAZD010000001">
    <property type="protein sequence ID" value="MCI0128068.1"/>
    <property type="molecule type" value="Genomic_DNA"/>
</dbReference>
<sequence length="398" mass="43616">MVGREEAETRLRTAGWLQNPALQRIFKALDGGAGRTRAVGGVVRDTLMAHDRTSTDFDLATELSPDQVVKRAHAAGIASYPTGIEHGTVTLKANDLVAEVTTLREDVETDGRHAVVRFGTDWSRDAQRRDFTLNALYCEADGTLFDPLDGLDDCLSARIRFIGSPEQRIAEDRLRVFRFFRFSASHGHQRFDPAGLDACRDASNTLGNLSAERVGSEMARIIALSKVSRTLHTMADAGVVYFTDEQLRQLESYEDLAPYPTGRGRLALLVTDGTAEALQARWRLANEMIADALAVLRAARLVNLGALNEAAYRFPKQVETAIPVAAAIAERNAEEVAQNFQRLNALAIPKFPISGADLLARGFAPGRAVGLELNRLERIWIDSGFSLGRDELIGRSEG</sequence>
<dbReference type="RefSeq" id="WP_281736312.1">
    <property type="nucleotide sequence ID" value="NZ_JAKETQ010000001.1"/>
</dbReference>
<dbReference type="Gene3D" id="3.30.460.10">
    <property type="entry name" value="Beta Polymerase, domain 2"/>
    <property type="match status" value="1"/>
</dbReference>
<keyword evidence="4" id="KW-0548">Nucleotidyltransferase</keyword>
<comment type="caution">
    <text evidence="9">The sequence shown here is derived from an EMBL/GenBank/DDBJ whole genome shotgun (WGS) entry which is preliminary data.</text>
</comment>
<dbReference type="CDD" id="cd05398">
    <property type="entry name" value="NT_ClassII-CCAase"/>
    <property type="match status" value="1"/>
</dbReference>
<name>A0AA41UC02_9HYPH</name>
<evidence type="ECO:0000256" key="6">
    <source>
        <dbReference type="ARBA" id="ARBA00022842"/>
    </source>
</evidence>
<dbReference type="GO" id="GO:0046872">
    <property type="term" value="F:metal ion binding"/>
    <property type="evidence" value="ECO:0007669"/>
    <property type="project" value="UniProtKB-KW"/>
</dbReference>
<keyword evidence="7" id="KW-0694">RNA-binding</keyword>
<reference evidence="9" key="1">
    <citation type="submission" date="2022-03" db="EMBL/GenBank/DDBJ databases">
        <title>The complete genome sequence of a Methyloterrigena soli.</title>
        <authorList>
            <person name="Zi Z."/>
        </authorList>
    </citation>
    <scope>NUCLEOTIDE SEQUENCE</scope>
    <source>
        <strain evidence="9">M48</strain>
    </source>
</reference>
<dbReference type="Gene3D" id="1.10.3090.10">
    <property type="entry name" value="cca-adding enzyme, domain 2"/>
    <property type="match status" value="1"/>
</dbReference>
<gene>
    <name evidence="9" type="ORF">ML536_14660</name>
</gene>
<dbReference type="PANTHER" id="PTHR46173">
    <property type="entry name" value="CCA TRNA NUCLEOTIDYLTRANSFERASE 1, MITOCHONDRIAL"/>
    <property type="match status" value="1"/>
</dbReference>
<dbReference type="GO" id="GO:0008033">
    <property type="term" value="P:tRNA processing"/>
    <property type="evidence" value="ECO:0007669"/>
    <property type="project" value="UniProtKB-KW"/>
</dbReference>
<evidence type="ECO:0000313" key="10">
    <source>
        <dbReference type="Proteomes" id="UP001156140"/>
    </source>
</evidence>
<keyword evidence="5" id="KW-0479">Metal-binding</keyword>
<organism evidence="9 10">
    <name type="scientific">Paradevosia shaoguanensis</name>
    <dbReference type="NCBI Taxonomy" id="1335043"/>
    <lineage>
        <taxon>Bacteria</taxon>
        <taxon>Pseudomonadati</taxon>
        <taxon>Pseudomonadota</taxon>
        <taxon>Alphaproteobacteria</taxon>
        <taxon>Hyphomicrobiales</taxon>
        <taxon>Devosiaceae</taxon>
        <taxon>Paradevosia</taxon>
    </lineage>
</organism>
<evidence type="ECO:0000256" key="1">
    <source>
        <dbReference type="ARBA" id="ARBA00001946"/>
    </source>
</evidence>
<keyword evidence="3" id="KW-0819">tRNA processing</keyword>
<dbReference type="GO" id="GO:0016779">
    <property type="term" value="F:nucleotidyltransferase activity"/>
    <property type="evidence" value="ECO:0007669"/>
    <property type="project" value="UniProtKB-KW"/>
</dbReference>
<keyword evidence="6" id="KW-0460">Magnesium</keyword>
<dbReference type="InterPro" id="IPR043519">
    <property type="entry name" value="NT_sf"/>
</dbReference>
<dbReference type="Proteomes" id="UP001156140">
    <property type="component" value="Unassembled WGS sequence"/>
</dbReference>